<evidence type="ECO:0000256" key="2">
    <source>
        <dbReference type="ARBA" id="ARBA00022448"/>
    </source>
</evidence>
<dbReference type="InterPro" id="IPR036942">
    <property type="entry name" value="Beta-barrel_TonB_sf"/>
</dbReference>
<proteinExistence type="inferred from homology"/>
<feature type="region of interest" description="Disordered" evidence="14">
    <location>
        <begin position="250"/>
        <end position="274"/>
    </location>
</feature>
<evidence type="ECO:0000256" key="5">
    <source>
        <dbReference type="ARBA" id="ARBA00022692"/>
    </source>
</evidence>
<evidence type="ECO:0000256" key="13">
    <source>
        <dbReference type="RuleBase" id="RU003357"/>
    </source>
</evidence>
<evidence type="ECO:0000256" key="6">
    <source>
        <dbReference type="ARBA" id="ARBA00022729"/>
    </source>
</evidence>
<keyword evidence="9 13" id="KW-0798">TonB box</keyword>
<evidence type="ECO:0000256" key="15">
    <source>
        <dbReference type="SAM" id="SignalP"/>
    </source>
</evidence>
<name>A0A1V9H690_9XANT</name>
<dbReference type="InterPro" id="IPR037066">
    <property type="entry name" value="Plug_dom_sf"/>
</dbReference>
<sequence>MKIHPLVATVAALLFAADARAQSSDSALTLGKVEVHQHHEGQLSAHQVLTSVDVLGANQIEDKNVSYSWELLGQMPGMQLTETRQGAESGKVSFRAFKGEGYLNAIKTLIDGIPSNVNSGNQRFIDMLFPLEISYIEVVRGTNDPRYGLHNIGGNINFGTRQGGSYTDARVAYGSYASRDAQIAIGRERDGFAQNYFIGAQASDGYRAHDRSSKYVLGGKWFYGNLDDGMRIGLTARTYRNQADEPGFMTAAELQADPRSSDRRSRNDGDDRDMQQLGMHLDLKLTDALFLGSKLYYNRYEDDRRVTFSDLPTGNAPRQRRRRRRRWNETQVGMLNTLTLRANDLLTLEGGINYEHQDNAYRRERFNYAEPTDFAAAPARIQNADRYTFDNWGAYVQAIYQPVEALKLVPAYRVDRFDGDTQLPGAVRAPLQRYGSIGQPKLSVIYALTPSTNVYANWGRTFQVLTGSTAPAYLTPGQAGIRPSTNTGVELGMKFSPFAGSQARVAVWQQDAENEVSNMPATGTTVTLGKTRRRGVDAQISAQLGDRWTLWASHAYQEAKITRDDRAAALSLQGNEVIATPRYISNIGVDYRATEALQLGLQGRAQGDYYLEERNVAGKYGGFATLDLTARYTINPNWSVDMQVRNATGRAYAYVWYDSFFWAQAQPMFSPAAGRQLYLGLRMKL</sequence>
<dbReference type="GO" id="GO:0015344">
    <property type="term" value="F:siderophore uptake transmembrane transporter activity"/>
    <property type="evidence" value="ECO:0007669"/>
    <property type="project" value="TreeGrafter"/>
</dbReference>
<feature type="domain" description="TonB-dependent receptor plug" evidence="17">
    <location>
        <begin position="47"/>
        <end position="154"/>
    </location>
</feature>
<evidence type="ECO:0000256" key="10">
    <source>
        <dbReference type="ARBA" id="ARBA00023136"/>
    </source>
</evidence>
<evidence type="ECO:0000256" key="9">
    <source>
        <dbReference type="ARBA" id="ARBA00023077"/>
    </source>
</evidence>
<evidence type="ECO:0000256" key="7">
    <source>
        <dbReference type="ARBA" id="ARBA00023004"/>
    </source>
</evidence>
<evidence type="ECO:0000256" key="11">
    <source>
        <dbReference type="ARBA" id="ARBA00023237"/>
    </source>
</evidence>
<keyword evidence="4" id="KW-0410">Iron transport</keyword>
<reference evidence="18 19" key="1">
    <citation type="journal article" date="2016" name="Plant Pathol.">
        <title>Genetic characterization of strains named as Xanthomonas axonopodis pv. dieffenbachiae leads to a taxonomic revision of the X. axonopodis species complex.</title>
        <authorList>
            <person name="Constantin E.C."/>
            <person name="Cleenwerck I."/>
            <person name="Maes M."/>
            <person name="Baeyen S."/>
            <person name="Van Malderghem C."/>
            <person name="De Vos P."/>
            <person name="Cottyn B."/>
        </authorList>
    </citation>
    <scope>NUCLEOTIDE SEQUENCE [LARGE SCALE GENOMIC DNA]</scope>
    <source>
        <strain evidence="19">LMG9055</strain>
    </source>
</reference>
<reference evidence="18 19" key="2">
    <citation type="journal article" date="2017" name="Plant Pathol.">
        <title>Pathogenicity and virulence gene content of Xanthomonas strains infecting Araceae, formerly known as Xanthomonas axonopodis pv. dieffenbachiae.</title>
        <authorList>
            <person name="Constantin E.C."/>
            <person name="Haegeman A."/>
            <person name="Van Vaerenbergh J."/>
            <person name="Baeyen S."/>
            <person name="Van Malderghem C."/>
            <person name="Maes M."/>
            <person name="Cottyn B."/>
        </authorList>
    </citation>
    <scope>NUCLEOTIDE SEQUENCE [LARGE SCALE GENOMIC DNA]</scope>
    <source>
        <strain evidence="19">LMG9055</strain>
    </source>
</reference>
<keyword evidence="7" id="KW-0408">Iron</keyword>
<evidence type="ECO:0000256" key="4">
    <source>
        <dbReference type="ARBA" id="ARBA00022496"/>
    </source>
</evidence>
<feature type="domain" description="TonB-dependent receptor-like beta-barrel" evidence="16">
    <location>
        <begin position="210"/>
        <end position="646"/>
    </location>
</feature>
<keyword evidence="3 12" id="KW-1134">Transmembrane beta strand</keyword>
<keyword evidence="5 12" id="KW-0812">Transmembrane</keyword>
<accession>A0A1V9H690</accession>
<dbReference type="PANTHER" id="PTHR32552">
    <property type="entry name" value="FERRICHROME IRON RECEPTOR-RELATED"/>
    <property type="match status" value="1"/>
</dbReference>
<comment type="similarity">
    <text evidence="12 13">Belongs to the TonB-dependent receptor family.</text>
</comment>
<keyword evidence="8" id="KW-0406">Ion transport</keyword>
<evidence type="ECO:0000256" key="8">
    <source>
        <dbReference type="ARBA" id="ARBA00023065"/>
    </source>
</evidence>
<dbReference type="Pfam" id="PF00593">
    <property type="entry name" value="TonB_dep_Rec_b-barrel"/>
    <property type="match status" value="1"/>
</dbReference>
<keyword evidence="18" id="KW-0675">Receptor</keyword>
<keyword evidence="11 12" id="KW-0998">Cell outer membrane</keyword>
<dbReference type="InterPro" id="IPR012910">
    <property type="entry name" value="Plug_dom"/>
</dbReference>
<dbReference type="Gene3D" id="2.40.170.20">
    <property type="entry name" value="TonB-dependent receptor, beta-barrel domain"/>
    <property type="match status" value="1"/>
</dbReference>
<dbReference type="InterPro" id="IPR039426">
    <property type="entry name" value="TonB-dep_rcpt-like"/>
</dbReference>
<dbReference type="PROSITE" id="PS52016">
    <property type="entry name" value="TONB_DEPENDENT_REC_3"/>
    <property type="match status" value="1"/>
</dbReference>
<evidence type="ECO:0000256" key="14">
    <source>
        <dbReference type="SAM" id="MobiDB-lite"/>
    </source>
</evidence>
<dbReference type="InterPro" id="IPR000531">
    <property type="entry name" value="Beta-barrel_TonB"/>
</dbReference>
<comment type="subcellular location">
    <subcellularLocation>
        <location evidence="1 12">Cell outer membrane</location>
        <topology evidence="1 12">Multi-pass membrane protein</topology>
    </subcellularLocation>
</comment>
<dbReference type="Proteomes" id="UP000050343">
    <property type="component" value="Unassembled WGS sequence"/>
</dbReference>
<evidence type="ECO:0000256" key="3">
    <source>
        <dbReference type="ARBA" id="ARBA00022452"/>
    </source>
</evidence>
<dbReference type="Pfam" id="PF07715">
    <property type="entry name" value="Plug"/>
    <property type="match status" value="1"/>
</dbReference>
<dbReference type="GO" id="GO:0009279">
    <property type="term" value="C:cell outer membrane"/>
    <property type="evidence" value="ECO:0007669"/>
    <property type="project" value="UniProtKB-SubCell"/>
</dbReference>
<dbReference type="EMBL" id="JPUO02000168">
    <property type="protein sequence ID" value="OQP78429.1"/>
    <property type="molecule type" value="Genomic_DNA"/>
</dbReference>
<feature type="signal peptide" evidence="15">
    <location>
        <begin position="1"/>
        <end position="21"/>
    </location>
</feature>
<keyword evidence="2 12" id="KW-0813">Transport</keyword>
<dbReference type="SUPFAM" id="SSF56935">
    <property type="entry name" value="Porins"/>
    <property type="match status" value="1"/>
</dbReference>
<feature type="chain" id="PRO_5010730684" evidence="15">
    <location>
        <begin position="22"/>
        <end position="685"/>
    </location>
</feature>
<feature type="compositionally biased region" description="Basic and acidic residues" evidence="14">
    <location>
        <begin position="259"/>
        <end position="274"/>
    </location>
</feature>
<evidence type="ECO:0000256" key="1">
    <source>
        <dbReference type="ARBA" id="ARBA00004571"/>
    </source>
</evidence>
<dbReference type="Gene3D" id="2.170.130.10">
    <property type="entry name" value="TonB-dependent receptor, plug domain"/>
    <property type="match status" value="1"/>
</dbReference>
<dbReference type="PANTHER" id="PTHR32552:SF68">
    <property type="entry name" value="FERRICHROME OUTER MEMBRANE TRANSPORTER_PHAGE RECEPTOR"/>
    <property type="match status" value="1"/>
</dbReference>
<evidence type="ECO:0000259" key="16">
    <source>
        <dbReference type="Pfam" id="PF00593"/>
    </source>
</evidence>
<keyword evidence="10 12" id="KW-0472">Membrane</keyword>
<dbReference type="CDD" id="cd01347">
    <property type="entry name" value="ligand_gated_channel"/>
    <property type="match status" value="1"/>
</dbReference>
<evidence type="ECO:0000313" key="19">
    <source>
        <dbReference type="Proteomes" id="UP000050343"/>
    </source>
</evidence>
<organism evidence="18 19">
    <name type="scientific">Xanthomonas phaseoli pv. syngonii LMG 9055</name>
    <dbReference type="NCBI Taxonomy" id="1437878"/>
    <lineage>
        <taxon>Bacteria</taxon>
        <taxon>Pseudomonadati</taxon>
        <taxon>Pseudomonadota</taxon>
        <taxon>Gammaproteobacteria</taxon>
        <taxon>Lysobacterales</taxon>
        <taxon>Lysobacteraceae</taxon>
        <taxon>Xanthomonas</taxon>
    </lineage>
</organism>
<gene>
    <name evidence="18" type="ORF">IA54_006400</name>
</gene>
<protein>
    <submittedName>
        <fullName evidence="18">TonB-dependent receptor</fullName>
    </submittedName>
</protein>
<evidence type="ECO:0000313" key="18">
    <source>
        <dbReference type="EMBL" id="OQP78429.1"/>
    </source>
</evidence>
<keyword evidence="6 15" id="KW-0732">Signal</keyword>
<comment type="caution">
    <text evidence="18">The sequence shown here is derived from an EMBL/GenBank/DDBJ whole genome shotgun (WGS) entry which is preliminary data.</text>
</comment>
<dbReference type="AlphaFoldDB" id="A0A1V9H690"/>
<evidence type="ECO:0000256" key="12">
    <source>
        <dbReference type="PROSITE-ProRule" id="PRU01360"/>
    </source>
</evidence>
<evidence type="ECO:0000259" key="17">
    <source>
        <dbReference type="Pfam" id="PF07715"/>
    </source>
</evidence>